<evidence type="ECO:0000256" key="7">
    <source>
        <dbReference type="ARBA" id="ARBA00023209"/>
    </source>
</evidence>
<feature type="transmembrane region" description="Helical" evidence="9">
    <location>
        <begin position="190"/>
        <end position="210"/>
    </location>
</feature>
<keyword evidence="3" id="KW-0808">Transferase</keyword>
<dbReference type="SMART" id="SM00046">
    <property type="entry name" value="DAGKc"/>
    <property type="match status" value="1"/>
</dbReference>
<name>A0ABP6XJF1_9ACTN</name>
<gene>
    <name evidence="11" type="ORF">GCM10022197_25050</name>
</gene>
<dbReference type="Pfam" id="PF00781">
    <property type="entry name" value="DAGK_cat"/>
    <property type="match status" value="1"/>
</dbReference>
<keyword evidence="5" id="KW-0418">Kinase</keyword>
<comment type="similarity">
    <text evidence="2">Belongs to the diacylglycerol/lipid kinase family.</text>
</comment>
<sequence length="557" mass="58886">MVRRPPPPSAVSVAVALGLAFVVWTGLVLGFPPVPALDRALLAPPLTPGSGLAQISAAFALLTYPGLVYGAVAGLAVWAWQRRLRQLCLALVLMIVLGWGGYGLVKLVVRRARPTQALEVLTAHGYAYPSGHLTAIVCATIAAGAAMAVTRQPVRKRFAWQVAAAAIVAVVALDRWVLSAHWVSDLVGGVLFGGLVATVSLLLAGVHVPLPHDFVTEMVRARAPLPDDHVTRRAAVIYNPSKVVDWVTFRRHVEYELRVRGWERTLFLETTPEDSGHAMTAQAVAEGVDLVLGAGGDGTVRVICSGLADTGIPFGLIPAGTGNLLAKNIGIPLDAALALDVALDGEDKAIDLVGVTMDHRTRHTFAVMAGIGVDAAIMEGTNADLKKAVGSAAYFVSAAQHANHKALLTRVQVDDGEPVERLAHVIVVGNVGFLQGNLPLIPDARPDDGLLDVLIASPVTFRDWARVVTRVLTRRKRQDAQLDRFTGRKVTITVDRRDAYQLDGDTAGECRTMTAEVRPGALVVRVPREAATPRATSEQLRAVGAAGDAHGAVGTAG</sequence>
<feature type="transmembrane region" description="Helical" evidence="9">
    <location>
        <begin position="87"/>
        <end position="105"/>
    </location>
</feature>
<evidence type="ECO:0000313" key="12">
    <source>
        <dbReference type="Proteomes" id="UP001500767"/>
    </source>
</evidence>
<dbReference type="PROSITE" id="PS50146">
    <property type="entry name" value="DAGK"/>
    <property type="match status" value="1"/>
</dbReference>
<dbReference type="PANTHER" id="PTHR12358:SF106">
    <property type="entry name" value="LIPID KINASE YEGS"/>
    <property type="match status" value="1"/>
</dbReference>
<dbReference type="Gene3D" id="1.20.144.10">
    <property type="entry name" value="Phosphatidic acid phosphatase type 2/haloperoxidase"/>
    <property type="match status" value="1"/>
</dbReference>
<dbReference type="EMBL" id="BAAAYR010000002">
    <property type="protein sequence ID" value="GAA3567857.1"/>
    <property type="molecule type" value="Genomic_DNA"/>
</dbReference>
<feature type="transmembrane region" description="Helical" evidence="9">
    <location>
        <begin position="54"/>
        <end position="80"/>
    </location>
</feature>
<reference evidence="12" key="1">
    <citation type="journal article" date="2019" name="Int. J. Syst. Evol. Microbiol.">
        <title>The Global Catalogue of Microorganisms (GCM) 10K type strain sequencing project: providing services to taxonomists for standard genome sequencing and annotation.</title>
        <authorList>
            <consortium name="The Broad Institute Genomics Platform"/>
            <consortium name="The Broad Institute Genome Sequencing Center for Infectious Disease"/>
            <person name="Wu L."/>
            <person name="Ma J."/>
        </authorList>
    </citation>
    <scope>NUCLEOTIDE SEQUENCE [LARGE SCALE GENOMIC DNA]</scope>
    <source>
        <strain evidence="12">JCM 16540</strain>
    </source>
</reference>
<keyword evidence="7" id="KW-0444">Lipid biosynthesis</keyword>
<dbReference type="SMART" id="SM00014">
    <property type="entry name" value="acidPPc"/>
    <property type="match status" value="1"/>
</dbReference>
<keyword evidence="9" id="KW-1133">Transmembrane helix</keyword>
<evidence type="ECO:0000256" key="2">
    <source>
        <dbReference type="ARBA" id="ARBA00005983"/>
    </source>
</evidence>
<dbReference type="Pfam" id="PF19279">
    <property type="entry name" value="YegS_C"/>
    <property type="match status" value="1"/>
</dbReference>
<evidence type="ECO:0000256" key="1">
    <source>
        <dbReference type="ARBA" id="ARBA00001946"/>
    </source>
</evidence>
<keyword evidence="6" id="KW-0067">ATP-binding</keyword>
<dbReference type="SUPFAM" id="SSF111331">
    <property type="entry name" value="NAD kinase/diacylglycerol kinase-like"/>
    <property type="match status" value="1"/>
</dbReference>
<dbReference type="Pfam" id="PF01569">
    <property type="entry name" value="PAP2"/>
    <property type="match status" value="1"/>
</dbReference>
<keyword evidence="9" id="KW-0472">Membrane</keyword>
<keyword evidence="9" id="KW-0812">Transmembrane</keyword>
<dbReference type="InterPro" id="IPR016064">
    <property type="entry name" value="NAD/diacylglycerol_kinase_sf"/>
</dbReference>
<dbReference type="RefSeq" id="WP_204910376.1">
    <property type="nucleotide sequence ID" value="NZ_BAAAYR010000002.1"/>
</dbReference>
<dbReference type="InterPro" id="IPR036938">
    <property type="entry name" value="PAP2/HPO_sf"/>
</dbReference>
<keyword evidence="8" id="KW-1208">Phospholipid metabolism</keyword>
<dbReference type="Proteomes" id="UP001500767">
    <property type="component" value="Unassembled WGS sequence"/>
</dbReference>
<evidence type="ECO:0000256" key="3">
    <source>
        <dbReference type="ARBA" id="ARBA00022679"/>
    </source>
</evidence>
<dbReference type="Gene3D" id="2.60.200.40">
    <property type="match status" value="1"/>
</dbReference>
<keyword evidence="12" id="KW-1185">Reference proteome</keyword>
<dbReference type="InterPro" id="IPR000326">
    <property type="entry name" value="PAP2/HPO"/>
</dbReference>
<dbReference type="InterPro" id="IPR017438">
    <property type="entry name" value="ATP-NAD_kinase_N"/>
</dbReference>
<evidence type="ECO:0000256" key="5">
    <source>
        <dbReference type="ARBA" id="ARBA00022777"/>
    </source>
</evidence>
<dbReference type="InterPro" id="IPR001206">
    <property type="entry name" value="Diacylglycerol_kinase_cat_dom"/>
</dbReference>
<dbReference type="InterPro" id="IPR050187">
    <property type="entry name" value="Lipid_Phosphate_FormReg"/>
</dbReference>
<keyword evidence="7" id="KW-0594">Phospholipid biosynthesis</keyword>
<accession>A0ABP6XJF1</accession>
<keyword evidence="7" id="KW-0443">Lipid metabolism</keyword>
<dbReference type="Gene3D" id="3.40.50.10330">
    <property type="entry name" value="Probable inorganic polyphosphate/atp-NAD kinase, domain 1"/>
    <property type="match status" value="1"/>
</dbReference>
<dbReference type="InterPro" id="IPR045540">
    <property type="entry name" value="YegS/DAGK_C"/>
</dbReference>
<evidence type="ECO:0000256" key="6">
    <source>
        <dbReference type="ARBA" id="ARBA00022840"/>
    </source>
</evidence>
<evidence type="ECO:0000259" key="10">
    <source>
        <dbReference type="PROSITE" id="PS50146"/>
    </source>
</evidence>
<keyword evidence="4" id="KW-0547">Nucleotide-binding</keyword>
<protein>
    <recommendedName>
        <fullName evidence="10">DAGKc domain-containing protein</fullName>
    </recommendedName>
</protein>
<feature type="transmembrane region" description="Helical" evidence="9">
    <location>
        <begin position="158"/>
        <end position="178"/>
    </location>
</feature>
<organism evidence="11 12">
    <name type="scientific">Microlunatus spumicola</name>
    <dbReference type="NCBI Taxonomy" id="81499"/>
    <lineage>
        <taxon>Bacteria</taxon>
        <taxon>Bacillati</taxon>
        <taxon>Actinomycetota</taxon>
        <taxon>Actinomycetes</taxon>
        <taxon>Propionibacteriales</taxon>
        <taxon>Propionibacteriaceae</taxon>
        <taxon>Microlunatus</taxon>
    </lineage>
</organism>
<dbReference type="PANTHER" id="PTHR12358">
    <property type="entry name" value="SPHINGOSINE KINASE"/>
    <property type="match status" value="1"/>
</dbReference>
<evidence type="ECO:0000313" key="11">
    <source>
        <dbReference type="EMBL" id="GAA3567857.1"/>
    </source>
</evidence>
<feature type="transmembrane region" description="Helical" evidence="9">
    <location>
        <begin position="125"/>
        <end position="146"/>
    </location>
</feature>
<evidence type="ECO:0000256" key="8">
    <source>
        <dbReference type="ARBA" id="ARBA00023264"/>
    </source>
</evidence>
<proteinExistence type="inferred from homology"/>
<evidence type="ECO:0000256" key="9">
    <source>
        <dbReference type="SAM" id="Phobius"/>
    </source>
</evidence>
<feature type="domain" description="DAGKc" evidence="10">
    <location>
        <begin position="229"/>
        <end position="359"/>
    </location>
</feature>
<comment type="cofactor">
    <cofactor evidence="1">
        <name>Mg(2+)</name>
        <dbReference type="ChEBI" id="CHEBI:18420"/>
    </cofactor>
</comment>
<comment type="caution">
    <text evidence="11">The sequence shown here is derived from an EMBL/GenBank/DDBJ whole genome shotgun (WGS) entry which is preliminary data.</text>
</comment>
<dbReference type="SUPFAM" id="SSF48317">
    <property type="entry name" value="Acid phosphatase/Vanadium-dependent haloperoxidase"/>
    <property type="match status" value="1"/>
</dbReference>
<evidence type="ECO:0000256" key="4">
    <source>
        <dbReference type="ARBA" id="ARBA00022741"/>
    </source>
</evidence>